<dbReference type="InterPro" id="IPR050680">
    <property type="entry name" value="YpeA/RimI_acetyltransf"/>
</dbReference>
<dbReference type="NCBIfam" id="TIGR01575">
    <property type="entry name" value="rimI"/>
    <property type="match status" value="1"/>
</dbReference>
<dbReference type="Proteomes" id="UP000011566">
    <property type="component" value="Unassembled WGS sequence"/>
</dbReference>
<accession>M0M328</accession>
<dbReference type="SUPFAM" id="SSF55729">
    <property type="entry name" value="Acyl-CoA N-acyltransferases (Nat)"/>
    <property type="match status" value="1"/>
</dbReference>
<dbReference type="EMBL" id="AOMB01000022">
    <property type="protein sequence ID" value="EMA38989.1"/>
    <property type="molecule type" value="Genomic_DNA"/>
</dbReference>
<keyword evidence="7" id="KW-1185">Reference proteome</keyword>
<dbReference type="PATRIC" id="fig|1132509.6.peg.1706"/>
<dbReference type="Gene3D" id="3.40.630.30">
    <property type="match status" value="1"/>
</dbReference>
<dbReference type="eggNOG" id="arCOG00833">
    <property type="taxonomic scope" value="Archaea"/>
</dbReference>
<keyword evidence="3 6" id="KW-0808">Transferase</keyword>
<dbReference type="PANTHER" id="PTHR43420:SF12">
    <property type="entry name" value="N-ACETYLTRANSFERASE DOMAIN-CONTAINING PROTEIN"/>
    <property type="match status" value="1"/>
</dbReference>
<evidence type="ECO:0000313" key="6">
    <source>
        <dbReference type="EMBL" id="EMA38989.1"/>
    </source>
</evidence>
<dbReference type="InterPro" id="IPR016181">
    <property type="entry name" value="Acyl_CoA_acyltransferase"/>
</dbReference>
<feature type="domain" description="N-acetyltransferase" evidence="5">
    <location>
        <begin position="12"/>
        <end position="154"/>
    </location>
</feature>
<dbReference type="InterPro" id="IPR006464">
    <property type="entry name" value="AcTrfase_RimI/Ard1"/>
</dbReference>
<keyword evidence="2" id="KW-0963">Cytoplasm</keyword>
<dbReference type="PANTHER" id="PTHR43420">
    <property type="entry name" value="ACETYLTRANSFERASE"/>
    <property type="match status" value="1"/>
</dbReference>
<organism evidence="6 7">
    <name type="scientific">Halococcus hamelinensis 100A6</name>
    <dbReference type="NCBI Taxonomy" id="1132509"/>
    <lineage>
        <taxon>Archaea</taxon>
        <taxon>Methanobacteriati</taxon>
        <taxon>Methanobacteriota</taxon>
        <taxon>Stenosarchaea group</taxon>
        <taxon>Halobacteria</taxon>
        <taxon>Halobacteriales</taxon>
        <taxon>Halococcaceae</taxon>
        <taxon>Halococcus</taxon>
    </lineage>
</organism>
<keyword evidence="4" id="KW-0012">Acyltransferase</keyword>
<gene>
    <name evidence="6" type="ORF">C447_07528</name>
</gene>
<dbReference type="OrthoDB" id="43754at2157"/>
<comment type="similarity">
    <text evidence="1">Belongs to the acetyltransferase family. RimI subfamily.</text>
</comment>
<dbReference type="PROSITE" id="PS51186">
    <property type="entry name" value="GNAT"/>
    <property type="match status" value="1"/>
</dbReference>
<dbReference type="InterPro" id="IPR000182">
    <property type="entry name" value="GNAT_dom"/>
</dbReference>
<evidence type="ECO:0000256" key="4">
    <source>
        <dbReference type="ARBA" id="ARBA00023315"/>
    </source>
</evidence>
<reference evidence="6 7" key="1">
    <citation type="journal article" date="2014" name="PLoS Genet.">
        <title>Phylogenetically driven sequencing of extremely halophilic archaea reveals strategies for static and dynamic osmo-response.</title>
        <authorList>
            <person name="Becker E.A."/>
            <person name="Seitzer P.M."/>
            <person name="Tritt A."/>
            <person name="Larsen D."/>
            <person name="Krusor M."/>
            <person name="Yao A.I."/>
            <person name="Wu D."/>
            <person name="Madern D."/>
            <person name="Eisen J.A."/>
            <person name="Darling A.E."/>
            <person name="Facciotti M.T."/>
        </authorList>
    </citation>
    <scope>NUCLEOTIDE SEQUENCE [LARGE SCALE GENOMIC DNA]</scope>
    <source>
        <strain evidence="6 7">100A6</strain>
    </source>
</reference>
<dbReference type="CDD" id="cd04301">
    <property type="entry name" value="NAT_SF"/>
    <property type="match status" value="1"/>
</dbReference>
<dbReference type="GO" id="GO:0008080">
    <property type="term" value="F:N-acetyltransferase activity"/>
    <property type="evidence" value="ECO:0007669"/>
    <property type="project" value="InterPro"/>
</dbReference>
<evidence type="ECO:0000256" key="2">
    <source>
        <dbReference type="ARBA" id="ARBA00022490"/>
    </source>
</evidence>
<protein>
    <submittedName>
        <fullName evidence="6">Ribosomal-protein-alanine acetyltransferase</fullName>
    </submittedName>
</protein>
<evidence type="ECO:0000313" key="7">
    <source>
        <dbReference type="Proteomes" id="UP000011566"/>
    </source>
</evidence>
<proteinExistence type="inferred from homology"/>
<dbReference type="Pfam" id="PF00583">
    <property type="entry name" value="Acetyltransf_1"/>
    <property type="match status" value="1"/>
</dbReference>
<evidence type="ECO:0000259" key="5">
    <source>
        <dbReference type="PROSITE" id="PS51186"/>
    </source>
</evidence>
<sequence>MTTATDADGPAVRTRETVRADLLSVFRIEKASFPQPWPFRAFERFLGTPGFLVAYTDEVVGYIVADDVPNHGRRLGHVKDLAVDPHHRGRGVGATLLARALDVMDERRATAVKLEVRASNESAQSLYRRFGFVHRKTAPGYYADGENALVMVRD</sequence>
<comment type="caution">
    <text evidence="6">The sequence shown here is derived from an EMBL/GenBank/DDBJ whole genome shotgun (WGS) entry which is preliminary data.</text>
</comment>
<dbReference type="AlphaFoldDB" id="M0M328"/>
<evidence type="ECO:0000256" key="3">
    <source>
        <dbReference type="ARBA" id="ARBA00022679"/>
    </source>
</evidence>
<evidence type="ECO:0000256" key="1">
    <source>
        <dbReference type="ARBA" id="ARBA00005395"/>
    </source>
</evidence>
<name>M0M328_9EURY</name>
<dbReference type="RefSeq" id="WP_007692503.1">
    <property type="nucleotide sequence ID" value="NZ_AJRK01000008.1"/>
</dbReference>